<comment type="function">
    <text evidence="6">Has oligopeptidase activity and degrades a variety of small bioactive peptides.</text>
</comment>
<name>A0ABY5YDE5_9DEIO</name>
<accession>A0ABY5YDE5</accession>
<sequence>MTTTPPARHDVPTEQTWDIGALYATPQAWEVEAAALAADIPLLGQFAGTLGQSPEALASYLTAYEALRMRLSRLMSYASMSASVDGKDTQAAARRDQAASLGSVFAASTAFARPELLLLDEVQVRPWLARPDLADFAVMIERVWRERPHVRSAEVEELLGLVQAPFASERGIHPALVNMDLDFGRVGGIQIGQGNIDRLTADPDREVRREAWEAYADAHLAAQHTMAAALSTHVRQNVFMARARRYPDALTAALTPDHIPTSVFHTLIDTYLANIQIWHRYWDVRRRWLGLSELREYDVKAPLVSAPEMSYPEAVDAIVDGIAPLGDAYQAQTRAGLTTERWVDWASNAGKRQGAYSNGGARVKPYIFMSFQGGLGSMSTLAHEIGHSMHSWLSQQKQASSVPRYTLFAAEVASNFNQAMVRHHLFAHNTDPDFEVALIEEAVSNFHRYFFIMPTLARFELEIHRRIEAGESLSAPALNTLMADLLQDGYGEGVKVDRERSGVTWGEFSTHLYSNFYAYQYATGISAAHQLRAGFGADPDAARTTYLHFLSEGGRLDPLDALKAAGVDLTTSQPVEETFKVLAGYVDRLEELLAQRDTAAQTT</sequence>
<keyword evidence="3 6" id="KW-0378">Hydrolase</keyword>
<dbReference type="EC" id="3.4.24.-" evidence="6"/>
<reference evidence="9" key="1">
    <citation type="submission" date="2022-09" db="EMBL/GenBank/DDBJ databases">
        <title>genome sequence of Deinococcus rubellus.</title>
        <authorList>
            <person name="Srinivasan S."/>
        </authorList>
    </citation>
    <scope>NUCLEOTIDE SEQUENCE</scope>
    <source>
        <strain evidence="9">Ant6</strain>
    </source>
</reference>
<keyword evidence="2 6" id="KW-0479">Metal-binding</keyword>
<dbReference type="NCBIfam" id="TIGR00181">
    <property type="entry name" value="pepF"/>
    <property type="match status" value="1"/>
</dbReference>
<dbReference type="Gene3D" id="1.20.140.70">
    <property type="entry name" value="Oligopeptidase f, N-terminal domain"/>
    <property type="match status" value="1"/>
</dbReference>
<evidence type="ECO:0000256" key="5">
    <source>
        <dbReference type="ARBA" id="ARBA00023049"/>
    </source>
</evidence>
<evidence type="ECO:0000259" key="7">
    <source>
        <dbReference type="Pfam" id="PF01432"/>
    </source>
</evidence>
<keyword evidence="10" id="KW-1185">Reference proteome</keyword>
<protein>
    <recommendedName>
        <fullName evidence="6">Oligopeptidase F</fullName>
        <ecNumber evidence="6">3.4.24.-</ecNumber>
    </recommendedName>
</protein>
<organism evidence="9 10">
    <name type="scientific">Deinococcus rubellus</name>
    <dbReference type="NCBI Taxonomy" id="1889240"/>
    <lineage>
        <taxon>Bacteria</taxon>
        <taxon>Thermotogati</taxon>
        <taxon>Deinococcota</taxon>
        <taxon>Deinococci</taxon>
        <taxon>Deinococcales</taxon>
        <taxon>Deinococcaceae</taxon>
        <taxon>Deinococcus</taxon>
    </lineage>
</organism>
<dbReference type="Gene3D" id="1.10.1370.20">
    <property type="entry name" value="Oligoendopeptidase f, C-terminal domain"/>
    <property type="match status" value="1"/>
</dbReference>
<proteinExistence type="inferred from homology"/>
<evidence type="ECO:0000259" key="8">
    <source>
        <dbReference type="Pfam" id="PF08439"/>
    </source>
</evidence>
<feature type="domain" description="Oligopeptidase F N-terminal" evidence="8">
    <location>
        <begin position="115"/>
        <end position="183"/>
    </location>
</feature>
<evidence type="ECO:0000256" key="1">
    <source>
        <dbReference type="ARBA" id="ARBA00022670"/>
    </source>
</evidence>
<dbReference type="CDD" id="cd09608">
    <property type="entry name" value="M3B_PepF"/>
    <property type="match status" value="1"/>
</dbReference>
<evidence type="ECO:0000313" key="9">
    <source>
        <dbReference type="EMBL" id="UWX63090.1"/>
    </source>
</evidence>
<dbReference type="SUPFAM" id="SSF55486">
    <property type="entry name" value="Metalloproteases ('zincins'), catalytic domain"/>
    <property type="match status" value="1"/>
</dbReference>
<dbReference type="InterPro" id="IPR042088">
    <property type="entry name" value="OligoPept_F_C"/>
</dbReference>
<dbReference type="InterPro" id="IPR013647">
    <property type="entry name" value="OligopepF_N_dom"/>
</dbReference>
<dbReference type="Pfam" id="PF01432">
    <property type="entry name" value="Peptidase_M3"/>
    <property type="match status" value="1"/>
</dbReference>
<evidence type="ECO:0000256" key="4">
    <source>
        <dbReference type="ARBA" id="ARBA00022833"/>
    </source>
</evidence>
<dbReference type="InterPro" id="IPR004438">
    <property type="entry name" value="Peptidase_M3B"/>
</dbReference>
<dbReference type="EMBL" id="CP104213">
    <property type="protein sequence ID" value="UWX63090.1"/>
    <property type="molecule type" value="Genomic_DNA"/>
</dbReference>
<evidence type="ECO:0000256" key="2">
    <source>
        <dbReference type="ARBA" id="ARBA00022723"/>
    </source>
</evidence>
<evidence type="ECO:0000256" key="3">
    <source>
        <dbReference type="ARBA" id="ARBA00022801"/>
    </source>
</evidence>
<dbReference type="Proteomes" id="UP001060261">
    <property type="component" value="Chromosome"/>
</dbReference>
<dbReference type="InterPro" id="IPR001567">
    <property type="entry name" value="Pept_M3A_M3B_dom"/>
</dbReference>
<evidence type="ECO:0000313" key="10">
    <source>
        <dbReference type="Proteomes" id="UP001060261"/>
    </source>
</evidence>
<feature type="domain" description="Peptidase M3A/M3B catalytic" evidence="7">
    <location>
        <begin position="199"/>
        <end position="580"/>
    </location>
</feature>
<keyword evidence="4 6" id="KW-0862">Zinc</keyword>
<comment type="cofactor">
    <cofactor evidence="6">
        <name>Zn(2+)</name>
        <dbReference type="ChEBI" id="CHEBI:29105"/>
    </cofactor>
    <text evidence="6">Binds 1 zinc ion.</text>
</comment>
<keyword evidence="1 6" id="KW-0645">Protease</keyword>
<dbReference type="Pfam" id="PF08439">
    <property type="entry name" value="Peptidase_M3_N"/>
    <property type="match status" value="1"/>
</dbReference>
<evidence type="ECO:0000256" key="6">
    <source>
        <dbReference type="RuleBase" id="RU368091"/>
    </source>
</evidence>
<comment type="similarity">
    <text evidence="6">Belongs to the peptidase M3B family.</text>
</comment>
<dbReference type="RefSeq" id="WP_260559383.1">
    <property type="nucleotide sequence ID" value="NZ_BAABEC010000188.1"/>
</dbReference>
<keyword evidence="5 6" id="KW-0482">Metalloprotease</keyword>
<gene>
    <name evidence="9" type="primary">pepF</name>
    <name evidence="9" type="ORF">N0D28_09990</name>
</gene>